<dbReference type="RefSeq" id="WP_010687948.1">
    <property type="nucleotide sequence ID" value="NZ_BPKU01000002.1"/>
</dbReference>
<comment type="caution">
    <text evidence="3">The sequence shown here is derived from an EMBL/GenBank/DDBJ whole genome shotgun (WGS) entry which is preliminary data.</text>
</comment>
<feature type="transmembrane region" description="Helical" evidence="2">
    <location>
        <begin position="38"/>
        <end position="58"/>
    </location>
</feature>
<sequence>MSTLFGFIFFFSFLASIGIAIYWFIARLKHKPFPMFKKAIIGSLVILTVSLMGGVATANNATKDSKPTSSASKKSESSKKSASESSEKASIANSKAISSSNAAESSKAKQASIESSEKASSESSVKASSDAAEKSSQETVRVSQAASISEAQSLSNSEKASNDNAVATTASQNNTTDTTDTTQVYTGTSQQIIGNAKSHIYHVPGQAGYHMNSANAIYFGSEAEAQANGYRRAQR</sequence>
<evidence type="ECO:0008006" key="5">
    <source>
        <dbReference type="Google" id="ProtNLM"/>
    </source>
</evidence>
<proteinExistence type="predicted"/>
<feature type="compositionally biased region" description="Basic and acidic residues" evidence="1">
    <location>
        <begin position="73"/>
        <end position="87"/>
    </location>
</feature>
<dbReference type="Proteomes" id="UP000727071">
    <property type="component" value="Unassembled WGS sequence"/>
</dbReference>
<feature type="compositionally biased region" description="Low complexity" evidence="1">
    <location>
        <begin position="103"/>
        <end position="114"/>
    </location>
</feature>
<dbReference type="InterPro" id="IPR035451">
    <property type="entry name" value="Ada-like_dom_sf"/>
</dbReference>
<evidence type="ECO:0000313" key="4">
    <source>
        <dbReference type="Proteomes" id="UP000727071"/>
    </source>
</evidence>
<feature type="compositionally biased region" description="Low complexity" evidence="1">
    <location>
        <begin position="167"/>
        <end position="183"/>
    </location>
</feature>
<keyword evidence="2" id="KW-0812">Transmembrane</keyword>
<feature type="region of interest" description="Disordered" evidence="1">
    <location>
        <begin position="60"/>
        <end position="87"/>
    </location>
</feature>
<protein>
    <recommendedName>
        <fullName evidence="5">DNA-entry nuclease</fullName>
    </recommendedName>
</protein>
<keyword evidence="2" id="KW-0472">Membrane</keyword>
<evidence type="ECO:0000256" key="2">
    <source>
        <dbReference type="SAM" id="Phobius"/>
    </source>
</evidence>
<reference evidence="3" key="1">
    <citation type="submission" date="2021-05" db="EMBL/GenBank/DDBJ databases">
        <title>Pangenome of Leuconostoc gelidum warrants species status for Leuconostoc gelidum subsp. gasicomitatum.</title>
        <authorList>
            <person name="Johansson P."/>
            <person name="Sade E."/>
            <person name="Hultman J."/>
            <person name="Auvinen P."/>
            <person name="Bjorkroth J."/>
        </authorList>
    </citation>
    <scope>NUCLEOTIDE SEQUENCE</scope>
    <source>
        <strain evidence="3">C220d</strain>
    </source>
</reference>
<dbReference type="SUPFAM" id="SSF57884">
    <property type="entry name" value="Ada DNA repair protein, N-terminal domain (N-Ada 10)"/>
    <property type="match status" value="1"/>
</dbReference>
<gene>
    <name evidence="3" type="ORF">KII88_00680</name>
</gene>
<accession>A0AB35FWD8</accession>
<name>A0AB35FWD8_LEUGE</name>
<keyword evidence="2" id="KW-1133">Transmembrane helix</keyword>
<feature type="transmembrane region" description="Helical" evidence="2">
    <location>
        <begin position="6"/>
        <end position="26"/>
    </location>
</feature>
<dbReference type="EMBL" id="JAHBFV010000003">
    <property type="protein sequence ID" value="MBZ6015061.1"/>
    <property type="molecule type" value="Genomic_DNA"/>
</dbReference>
<dbReference type="AlphaFoldDB" id="A0AB35FWD8"/>
<organism evidence="3 4">
    <name type="scientific">Leuconostoc gelidum subsp. gelidum</name>
    <dbReference type="NCBI Taxonomy" id="1607839"/>
    <lineage>
        <taxon>Bacteria</taxon>
        <taxon>Bacillati</taxon>
        <taxon>Bacillota</taxon>
        <taxon>Bacilli</taxon>
        <taxon>Lactobacillales</taxon>
        <taxon>Lactobacillaceae</taxon>
        <taxon>Leuconostoc</taxon>
        <taxon>Leuconostoc gelidum group</taxon>
    </lineage>
</organism>
<evidence type="ECO:0000256" key="1">
    <source>
        <dbReference type="SAM" id="MobiDB-lite"/>
    </source>
</evidence>
<feature type="region of interest" description="Disordered" evidence="1">
    <location>
        <begin position="103"/>
        <end position="183"/>
    </location>
</feature>
<feature type="compositionally biased region" description="Polar residues" evidence="1">
    <location>
        <begin position="137"/>
        <end position="166"/>
    </location>
</feature>
<evidence type="ECO:0000313" key="3">
    <source>
        <dbReference type="EMBL" id="MBZ6015061.1"/>
    </source>
</evidence>
<dbReference type="Gene3D" id="3.40.10.10">
    <property type="entry name" value="DNA Methylphosphotriester Repair Domain"/>
    <property type="match status" value="1"/>
</dbReference>
<feature type="compositionally biased region" description="Low complexity" evidence="1">
    <location>
        <begin position="121"/>
        <end position="130"/>
    </location>
</feature>